<evidence type="ECO:0000313" key="4">
    <source>
        <dbReference type="Proteomes" id="UP000471705"/>
    </source>
</evidence>
<dbReference type="GO" id="GO:0006270">
    <property type="term" value="P:DNA replication initiation"/>
    <property type="evidence" value="ECO:0007669"/>
    <property type="project" value="InterPro"/>
</dbReference>
<protein>
    <submittedName>
        <fullName evidence="3">RepB family plasmid replication initiator protein</fullName>
    </submittedName>
</protein>
<dbReference type="SUPFAM" id="SSF46785">
    <property type="entry name" value="Winged helix' DNA-binding domain"/>
    <property type="match status" value="1"/>
</dbReference>
<dbReference type="GO" id="GO:0003887">
    <property type="term" value="F:DNA-directed DNA polymerase activity"/>
    <property type="evidence" value="ECO:0007669"/>
    <property type="project" value="InterPro"/>
</dbReference>
<organism evidence="3 4">
    <name type="scientific">Rhizobium leguminosarum</name>
    <dbReference type="NCBI Taxonomy" id="384"/>
    <lineage>
        <taxon>Bacteria</taxon>
        <taxon>Pseudomonadati</taxon>
        <taxon>Pseudomonadota</taxon>
        <taxon>Alphaproteobacteria</taxon>
        <taxon>Hyphomicrobiales</taxon>
        <taxon>Rhizobiaceae</taxon>
        <taxon>Rhizobium/Agrobacterium group</taxon>
        <taxon>Rhizobium</taxon>
    </lineage>
</organism>
<name>A0A7K3VTJ0_RHILE</name>
<comment type="similarity">
    <text evidence="1">Belongs to the initiator RepB protein family.</text>
</comment>
<evidence type="ECO:0000313" key="3">
    <source>
        <dbReference type="EMBL" id="NEK19937.1"/>
    </source>
</evidence>
<sequence>MAVLETPSSNTDDIFVRIERTKKAPGEKKINRKGFNSQSGMMAMTDKALGEIEQPTVDRSQAMIKHLRFIGKVQRGKAPEDVLTAHGAALYEFLMASARIQGLEQLGEFRVSYEDAKKYLEIEHNRRLEALATQLKETQVEYDFKIEGWGNRWGRMPLLLTDFAIDQDRKKYIMFSIHPAVREVIRSRETYTRLEINAFAQFKCKYTARIYPRLAMIAGFHAAYRKPWKITPQELAKLIDFKFTGEFHWGNFEKGCLKKVMEDIRQHVTRFEAKLIVHQRSSRGSPVDYLEFTTSTDTKHLREHNKVPMTAEQYKALNTELKGDETQFFAEMPSAELLRIGGTKTGYEPTELLRKWKLAITQMHKYPQATLPDAGLLTGEKVLEHFFSWGVGAAFELWLYHLDRKVQKYIPVRSAEHTVDMILRVILMDPEIALDYCNADHPEWQRMSIGWNDTDRAHFKSALSVFGRDEVPHDDRLAYFTKIAQVIKEAGPEDVGMMVGKISDFRSRKYRLATSA</sequence>
<dbReference type="Pfam" id="PF01051">
    <property type="entry name" value="Rep3_N"/>
    <property type="match status" value="1"/>
</dbReference>
<dbReference type="Proteomes" id="UP000471705">
    <property type="component" value="Unassembled WGS sequence"/>
</dbReference>
<evidence type="ECO:0000256" key="1">
    <source>
        <dbReference type="ARBA" id="ARBA00038283"/>
    </source>
</evidence>
<proteinExistence type="inferred from homology"/>
<dbReference type="InterPro" id="IPR036390">
    <property type="entry name" value="WH_DNA-bd_sf"/>
</dbReference>
<accession>A0A7K3VTJ0</accession>
<feature type="domain" description="Initiator Rep protein WH1" evidence="2">
    <location>
        <begin position="93"/>
        <end position="214"/>
    </location>
</feature>
<reference evidence="3 4" key="1">
    <citation type="submission" date="2019-12" db="EMBL/GenBank/DDBJ databases">
        <title>Rhizobium genotypes associated with high levels of biological nitrogen fixation by grain legumes in a temperate-maritime cropping system.</title>
        <authorList>
            <person name="Maluk M."/>
            <person name="Francesc Ferrando Molina F."/>
            <person name="Lopez Del Egido L."/>
            <person name="Lafos M."/>
            <person name="Langarica-Fuentes A."/>
            <person name="Gebre Yohannes G."/>
            <person name="Young M.W."/>
            <person name="Martin P."/>
            <person name="Gantlett R."/>
            <person name="Kenicer G."/>
            <person name="Hawes C."/>
            <person name="Begg G.S."/>
            <person name="Quilliam R.S."/>
            <person name="Squire G.R."/>
            <person name="Poole P.S."/>
            <person name="Young P.W."/>
            <person name="Iannetta P.M."/>
            <person name="James E.K."/>
        </authorList>
    </citation>
    <scope>NUCLEOTIDE SEQUENCE [LARGE SCALE GENOMIC DNA]</scope>
    <source>
        <strain evidence="3 4">JHI54</strain>
    </source>
</reference>
<gene>
    <name evidence="3" type="ORF">GR257_34825</name>
</gene>
<dbReference type="RefSeq" id="WP_164050085.1">
    <property type="nucleotide sequence ID" value="NZ_WUFV01000034.1"/>
</dbReference>
<dbReference type="InterPro" id="IPR000525">
    <property type="entry name" value="Initiator_Rep_WH1"/>
</dbReference>
<dbReference type="EMBL" id="WUFV01000034">
    <property type="protein sequence ID" value="NEK19937.1"/>
    <property type="molecule type" value="Genomic_DNA"/>
</dbReference>
<comment type="caution">
    <text evidence="3">The sequence shown here is derived from an EMBL/GenBank/DDBJ whole genome shotgun (WGS) entry which is preliminary data.</text>
</comment>
<dbReference type="AlphaFoldDB" id="A0A7K3VTJ0"/>
<evidence type="ECO:0000259" key="2">
    <source>
        <dbReference type="Pfam" id="PF01051"/>
    </source>
</evidence>